<name>A0A2P2MJF1_RHIMU</name>
<dbReference type="AlphaFoldDB" id="A0A2P2MJF1"/>
<dbReference type="EMBL" id="GGEC01049808">
    <property type="protein sequence ID" value="MBX30292.1"/>
    <property type="molecule type" value="Transcribed_RNA"/>
</dbReference>
<dbReference type="GO" id="GO:0016301">
    <property type="term" value="F:kinase activity"/>
    <property type="evidence" value="ECO:0007669"/>
    <property type="project" value="UniProtKB-KW"/>
</dbReference>
<sequence>MILVNTISGPEASDFENHLCNHYSTIIASESSKLERRDNHFAMTSNEHSTLEKEKQKMFCSPTDQQKSQGCYIPQEIVCTDHRRWFLTPTSYGSSTQHLGTG</sequence>
<reference evidence="1" key="1">
    <citation type="submission" date="2018-02" db="EMBL/GenBank/DDBJ databases">
        <title>Rhizophora mucronata_Transcriptome.</title>
        <authorList>
            <person name="Meera S.P."/>
            <person name="Sreeshan A."/>
            <person name="Augustine A."/>
        </authorList>
    </citation>
    <scope>NUCLEOTIDE SEQUENCE</scope>
    <source>
        <tissue evidence="1">Leaf</tissue>
    </source>
</reference>
<proteinExistence type="predicted"/>
<protein>
    <submittedName>
        <fullName evidence="1">Inositol-tetrakisphosphate 1-kinase 2-like</fullName>
    </submittedName>
</protein>
<organism evidence="1">
    <name type="scientific">Rhizophora mucronata</name>
    <name type="common">Asiatic mangrove</name>
    <dbReference type="NCBI Taxonomy" id="61149"/>
    <lineage>
        <taxon>Eukaryota</taxon>
        <taxon>Viridiplantae</taxon>
        <taxon>Streptophyta</taxon>
        <taxon>Embryophyta</taxon>
        <taxon>Tracheophyta</taxon>
        <taxon>Spermatophyta</taxon>
        <taxon>Magnoliopsida</taxon>
        <taxon>eudicotyledons</taxon>
        <taxon>Gunneridae</taxon>
        <taxon>Pentapetalae</taxon>
        <taxon>rosids</taxon>
        <taxon>fabids</taxon>
        <taxon>Malpighiales</taxon>
        <taxon>Rhizophoraceae</taxon>
        <taxon>Rhizophora</taxon>
    </lineage>
</organism>
<evidence type="ECO:0000313" key="1">
    <source>
        <dbReference type="EMBL" id="MBX30292.1"/>
    </source>
</evidence>
<accession>A0A2P2MJF1</accession>
<keyword evidence="1" id="KW-0418">Kinase</keyword>
<keyword evidence="1" id="KW-0808">Transferase</keyword>